<gene>
    <name evidence="1" type="ORF">EAX62_15895</name>
</gene>
<name>A0A3M0GIW5_9ACTN</name>
<sequence length="454" mass="48006">MGIQRRSLFKAGALGFGGLATGAVLSGCGNNEGSLGDDSQPTATGANGAVTAITVATATTPWLDGYKAIIAEYEKATGVKVTLRDFPFDGLQTQQVNAIQQQSNAFDVFQVNEGWVGQFYSQGWLRPLKEIDPDFAWDDGIADFDGLSRWDEERQSTSPDGEVVALPLNGNIHVLAYRKDIYDELGLTPPTTWDEAITNGKAAMEAGLSKYGYVTRGQGAPGGNSVTFDFSCVLHSYGAEWINDPGTDWTSSIATPEGEAAMAKYLELLEIGPANPQTIDQAAVIAAIQSGDALQGHMVVAVAPQFEDPDKSNVVGKIGYAEVPGGPKGPRPISGAWTFGVPTGLPDDRSKAALHFMQWITSKEAQTSWAQKGGVITRADVLDAIGDDQPQLAAMRDSLPDVHQGIRYPFGQAVLQSTEVNLNKIVAGQSGITDGLKAISDDIDAAVSKAGLGK</sequence>
<dbReference type="RefSeq" id="WP_121902726.1">
    <property type="nucleotide sequence ID" value="NZ_REFW01000007.1"/>
</dbReference>
<dbReference type="InterPro" id="IPR006059">
    <property type="entry name" value="SBP"/>
</dbReference>
<dbReference type="AlphaFoldDB" id="A0A3M0GIW5"/>
<accession>A0A3M0GIW5</accession>
<keyword evidence="2" id="KW-1185">Reference proteome</keyword>
<dbReference type="OrthoDB" id="2644341at2"/>
<dbReference type="Pfam" id="PF01547">
    <property type="entry name" value="SBP_bac_1"/>
    <property type="match status" value="1"/>
</dbReference>
<dbReference type="SUPFAM" id="SSF53850">
    <property type="entry name" value="Periplasmic binding protein-like II"/>
    <property type="match status" value="1"/>
</dbReference>
<evidence type="ECO:0000313" key="1">
    <source>
        <dbReference type="EMBL" id="RMB57226.1"/>
    </source>
</evidence>
<dbReference type="Gene3D" id="3.40.190.10">
    <property type="entry name" value="Periplasmic binding protein-like II"/>
    <property type="match status" value="2"/>
</dbReference>
<dbReference type="PANTHER" id="PTHR43649:SF12">
    <property type="entry name" value="DIACETYLCHITOBIOSE BINDING PROTEIN DASA"/>
    <property type="match status" value="1"/>
</dbReference>
<reference evidence="1 2" key="1">
    <citation type="submission" date="2018-10" db="EMBL/GenBank/DDBJ databases">
        <title>Tessaracoccus antarcticuss sp. nov., isolated from sediment.</title>
        <authorList>
            <person name="Zhou L.Y."/>
            <person name="Du Z.J."/>
        </authorList>
    </citation>
    <scope>NUCLEOTIDE SEQUENCE [LARGE SCALE GENOMIC DNA]</scope>
    <source>
        <strain evidence="1 2">JDX10</strain>
    </source>
</reference>
<evidence type="ECO:0000313" key="2">
    <source>
        <dbReference type="Proteomes" id="UP000275256"/>
    </source>
</evidence>
<dbReference type="PANTHER" id="PTHR43649">
    <property type="entry name" value="ARABINOSE-BINDING PROTEIN-RELATED"/>
    <property type="match status" value="1"/>
</dbReference>
<dbReference type="InterPro" id="IPR050490">
    <property type="entry name" value="Bact_solute-bd_prot1"/>
</dbReference>
<protein>
    <submittedName>
        <fullName evidence="1">Extracellular solute-binding protein</fullName>
    </submittedName>
</protein>
<dbReference type="Proteomes" id="UP000275256">
    <property type="component" value="Unassembled WGS sequence"/>
</dbReference>
<proteinExistence type="predicted"/>
<dbReference type="EMBL" id="REFW01000007">
    <property type="protein sequence ID" value="RMB57226.1"/>
    <property type="molecule type" value="Genomic_DNA"/>
</dbReference>
<comment type="caution">
    <text evidence="1">The sequence shown here is derived from an EMBL/GenBank/DDBJ whole genome shotgun (WGS) entry which is preliminary data.</text>
</comment>
<dbReference type="PROSITE" id="PS51257">
    <property type="entry name" value="PROKAR_LIPOPROTEIN"/>
    <property type="match status" value="1"/>
</dbReference>
<organism evidence="1 2">
    <name type="scientific">Tessaracoccus antarcticus</name>
    <dbReference type="NCBI Taxonomy" id="2479848"/>
    <lineage>
        <taxon>Bacteria</taxon>
        <taxon>Bacillati</taxon>
        <taxon>Actinomycetota</taxon>
        <taxon>Actinomycetes</taxon>
        <taxon>Propionibacteriales</taxon>
        <taxon>Propionibacteriaceae</taxon>
        <taxon>Tessaracoccus</taxon>
    </lineage>
</organism>